<evidence type="ECO:0000256" key="5">
    <source>
        <dbReference type="ARBA" id="ARBA00022833"/>
    </source>
</evidence>
<dbReference type="GO" id="GO:0006357">
    <property type="term" value="P:regulation of transcription by RNA polymerase II"/>
    <property type="evidence" value="ECO:0007669"/>
    <property type="project" value="TreeGrafter"/>
</dbReference>
<accession>A0A3M0LB42</accession>
<dbReference type="STRING" id="333673.A0A3M0LB42"/>
<feature type="compositionally biased region" description="Pro residues" evidence="11">
    <location>
        <begin position="51"/>
        <end position="63"/>
    </location>
</feature>
<keyword evidence="3" id="KW-0677">Repeat</keyword>
<dbReference type="GO" id="GO:0008270">
    <property type="term" value="F:zinc ion binding"/>
    <property type="evidence" value="ECO:0007669"/>
    <property type="project" value="UniProtKB-KW"/>
</dbReference>
<comment type="caution">
    <text evidence="13">The sequence shown here is derived from an EMBL/GenBank/DDBJ whole genome shotgun (WGS) entry which is preliminary data.</text>
</comment>
<name>A0A3M0LB42_HIRRU</name>
<keyword evidence="5" id="KW-0862">Zinc</keyword>
<evidence type="ECO:0000256" key="1">
    <source>
        <dbReference type="ARBA" id="ARBA00004123"/>
    </source>
</evidence>
<evidence type="ECO:0000313" key="14">
    <source>
        <dbReference type="Proteomes" id="UP000269221"/>
    </source>
</evidence>
<evidence type="ECO:0000256" key="7">
    <source>
        <dbReference type="ARBA" id="ARBA00023125"/>
    </source>
</evidence>
<dbReference type="FunFam" id="3.30.160.60:FF:000213">
    <property type="entry name" value="Zinc finger protein 624"/>
    <property type="match status" value="1"/>
</dbReference>
<dbReference type="InterPro" id="IPR050589">
    <property type="entry name" value="Ikaros_C2H2-ZF"/>
</dbReference>
<dbReference type="GO" id="GO:0003700">
    <property type="term" value="F:DNA-binding transcription factor activity"/>
    <property type="evidence" value="ECO:0007669"/>
    <property type="project" value="TreeGrafter"/>
</dbReference>
<keyword evidence="6" id="KW-0805">Transcription regulation</keyword>
<feature type="compositionally biased region" description="Low complexity" evidence="11">
    <location>
        <begin position="214"/>
        <end position="229"/>
    </location>
</feature>
<gene>
    <name evidence="13" type="ORF">DUI87_00366</name>
</gene>
<keyword evidence="14" id="KW-1185">Reference proteome</keyword>
<feature type="region of interest" description="Disordered" evidence="11">
    <location>
        <begin position="207"/>
        <end position="230"/>
    </location>
</feature>
<dbReference type="EMBL" id="QRBI01000057">
    <property type="protein sequence ID" value="RMC22625.1"/>
    <property type="molecule type" value="Genomic_DNA"/>
</dbReference>
<dbReference type="GO" id="GO:0005634">
    <property type="term" value="C:nucleus"/>
    <property type="evidence" value="ECO:0007669"/>
    <property type="project" value="UniProtKB-SubCell"/>
</dbReference>
<feature type="region of interest" description="Disordered" evidence="11">
    <location>
        <begin position="51"/>
        <end position="80"/>
    </location>
</feature>
<dbReference type="PANTHER" id="PTHR24404:SF114">
    <property type="entry name" value="KLUMPFUSS, ISOFORM B-RELATED"/>
    <property type="match status" value="1"/>
</dbReference>
<dbReference type="Pfam" id="PF00096">
    <property type="entry name" value="zf-C2H2"/>
    <property type="match status" value="3"/>
</dbReference>
<keyword evidence="9" id="KW-0539">Nucleus</keyword>
<dbReference type="SUPFAM" id="SSF57667">
    <property type="entry name" value="beta-beta-alpha zinc fingers"/>
    <property type="match status" value="3"/>
</dbReference>
<protein>
    <recommendedName>
        <fullName evidence="12">C2H2-type domain-containing protein</fullName>
    </recommendedName>
</protein>
<keyword evidence="2" id="KW-0479">Metal-binding</keyword>
<evidence type="ECO:0000259" key="12">
    <source>
        <dbReference type="PROSITE" id="PS50157"/>
    </source>
</evidence>
<keyword evidence="4 10" id="KW-0863">Zinc-finger</keyword>
<sequence length="303" mass="32682">MGLGSHLSHPCRVWGPTCTPGLGLGVSPVPVFDVSAVTAPVHVPELSPVPGPVSHPRPCPPQVRPWRAQRPPQAPPEQPFTCGSAANPSVVLAPGASPAQHTGERPYKCPECPKAFKGSSALLYHLRGHTGERPYACGTCAKAFKRSSLLQAHLRVHTGLRAFRCAQCGLAFKWASHYQYHLRQHSGERPYRCPRLPQGLQELLQPAAAPPPRTRASARTPAAPAGRASPRPPICGSTCGCTTGERPYACGACGKSFTHSSNLHLHRRTHAPPALPRRSRCPRLAKPARRGTRHRRSRRNAST</sequence>
<feature type="domain" description="C2H2-type" evidence="12">
    <location>
        <begin position="135"/>
        <end position="162"/>
    </location>
</feature>
<evidence type="ECO:0000256" key="6">
    <source>
        <dbReference type="ARBA" id="ARBA00023015"/>
    </source>
</evidence>
<comment type="subcellular location">
    <subcellularLocation>
        <location evidence="1">Nucleus</location>
    </subcellularLocation>
</comment>
<dbReference type="PANTHER" id="PTHR24404">
    <property type="entry name" value="ZINC FINGER PROTEIN"/>
    <property type="match status" value="1"/>
</dbReference>
<dbReference type="SMART" id="SM00355">
    <property type="entry name" value="ZnF_C2H2"/>
    <property type="match status" value="4"/>
</dbReference>
<dbReference type="Proteomes" id="UP000269221">
    <property type="component" value="Unassembled WGS sequence"/>
</dbReference>
<feature type="domain" description="C2H2-type" evidence="12">
    <location>
        <begin position="107"/>
        <end position="134"/>
    </location>
</feature>
<dbReference type="GO" id="GO:0000978">
    <property type="term" value="F:RNA polymerase II cis-regulatory region sequence-specific DNA binding"/>
    <property type="evidence" value="ECO:0007669"/>
    <property type="project" value="TreeGrafter"/>
</dbReference>
<dbReference type="OrthoDB" id="9885925at2759"/>
<evidence type="ECO:0000256" key="8">
    <source>
        <dbReference type="ARBA" id="ARBA00023163"/>
    </source>
</evidence>
<reference evidence="13 14" key="1">
    <citation type="submission" date="2018-07" db="EMBL/GenBank/DDBJ databases">
        <title>A high quality draft genome assembly of the barn swallow (H. rustica rustica).</title>
        <authorList>
            <person name="Formenti G."/>
            <person name="Chiara M."/>
            <person name="Poveda L."/>
            <person name="Francoijs K.-J."/>
            <person name="Bonisoli-Alquati A."/>
            <person name="Canova L."/>
            <person name="Gianfranceschi L."/>
            <person name="Horner D.S."/>
            <person name="Saino N."/>
        </authorList>
    </citation>
    <scope>NUCLEOTIDE SEQUENCE [LARGE SCALE GENOMIC DNA]</scope>
    <source>
        <strain evidence="13">Chelidonia</strain>
        <tissue evidence="13">Blood</tissue>
    </source>
</reference>
<dbReference type="InterPro" id="IPR013087">
    <property type="entry name" value="Znf_C2H2_type"/>
</dbReference>
<dbReference type="InterPro" id="IPR036236">
    <property type="entry name" value="Znf_C2H2_sf"/>
</dbReference>
<proteinExistence type="predicted"/>
<dbReference type="Gene3D" id="3.30.160.60">
    <property type="entry name" value="Classic Zinc Finger"/>
    <property type="match status" value="4"/>
</dbReference>
<keyword evidence="7" id="KW-0238">DNA-binding</keyword>
<dbReference type="FunFam" id="3.30.160.60:FF:000557">
    <property type="entry name" value="zinc finger and SCAN domain-containing protein 29"/>
    <property type="match status" value="1"/>
</dbReference>
<keyword evidence="8" id="KW-0804">Transcription</keyword>
<feature type="compositionally biased region" description="Basic residues" evidence="11">
    <location>
        <begin position="277"/>
        <end position="303"/>
    </location>
</feature>
<evidence type="ECO:0000256" key="9">
    <source>
        <dbReference type="ARBA" id="ARBA00023242"/>
    </source>
</evidence>
<dbReference type="FunFam" id="3.30.160.60:FF:000290">
    <property type="entry name" value="Zinc finger protein 697 isoform X1"/>
    <property type="match status" value="1"/>
</dbReference>
<evidence type="ECO:0000256" key="4">
    <source>
        <dbReference type="ARBA" id="ARBA00022771"/>
    </source>
</evidence>
<feature type="region of interest" description="Disordered" evidence="11">
    <location>
        <begin position="264"/>
        <end position="303"/>
    </location>
</feature>
<evidence type="ECO:0000256" key="10">
    <source>
        <dbReference type="PROSITE-ProRule" id="PRU00042"/>
    </source>
</evidence>
<evidence type="ECO:0000256" key="11">
    <source>
        <dbReference type="SAM" id="MobiDB-lite"/>
    </source>
</evidence>
<dbReference type="PROSITE" id="PS50157">
    <property type="entry name" value="ZINC_FINGER_C2H2_2"/>
    <property type="match status" value="4"/>
</dbReference>
<feature type="domain" description="C2H2-type" evidence="12">
    <location>
        <begin position="248"/>
        <end position="271"/>
    </location>
</feature>
<evidence type="ECO:0000256" key="3">
    <source>
        <dbReference type="ARBA" id="ARBA00022737"/>
    </source>
</evidence>
<evidence type="ECO:0000256" key="2">
    <source>
        <dbReference type="ARBA" id="ARBA00022723"/>
    </source>
</evidence>
<organism evidence="13 14">
    <name type="scientific">Hirundo rustica rustica</name>
    <dbReference type="NCBI Taxonomy" id="333673"/>
    <lineage>
        <taxon>Eukaryota</taxon>
        <taxon>Metazoa</taxon>
        <taxon>Chordata</taxon>
        <taxon>Craniata</taxon>
        <taxon>Vertebrata</taxon>
        <taxon>Euteleostomi</taxon>
        <taxon>Archelosauria</taxon>
        <taxon>Archosauria</taxon>
        <taxon>Dinosauria</taxon>
        <taxon>Saurischia</taxon>
        <taxon>Theropoda</taxon>
        <taxon>Coelurosauria</taxon>
        <taxon>Aves</taxon>
        <taxon>Neognathae</taxon>
        <taxon>Neoaves</taxon>
        <taxon>Telluraves</taxon>
        <taxon>Australaves</taxon>
        <taxon>Passeriformes</taxon>
        <taxon>Sylvioidea</taxon>
        <taxon>Hirundinidae</taxon>
        <taxon>Hirundo</taxon>
    </lineage>
</organism>
<feature type="domain" description="C2H2-type" evidence="12">
    <location>
        <begin position="163"/>
        <end position="190"/>
    </location>
</feature>
<dbReference type="PROSITE" id="PS00028">
    <property type="entry name" value="ZINC_FINGER_C2H2_1"/>
    <property type="match status" value="4"/>
</dbReference>
<dbReference type="AlphaFoldDB" id="A0A3M0LB42"/>
<evidence type="ECO:0000313" key="13">
    <source>
        <dbReference type="EMBL" id="RMC22625.1"/>
    </source>
</evidence>